<dbReference type="InterPro" id="IPR036056">
    <property type="entry name" value="Fibrinogen-like_C"/>
</dbReference>
<dbReference type="SMART" id="SM00186">
    <property type="entry name" value="FBG"/>
    <property type="match status" value="1"/>
</dbReference>
<organism evidence="3 4">
    <name type="scientific">Pinctada imbricata</name>
    <name type="common">Atlantic pearl-oyster</name>
    <name type="synonym">Pinctada martensii</name>
    <dbReference type="NCBI Taxonomy" id="66713"/>
    <lineage>
        <taxon>Eukaryota</taxon>
        <taxon>Metazoa</taxon>
        <taxon>Spiralia</taxon>
        <taxon>Lophotrochozoa</taxon>
        <taxon>Mollusca</taxon>
        <taxon>Bivalvia</taxon>
        <taxon>Autobranchia</taxon>
        <taxon>Pteriomorphia</taxon>
        <taxon>Pterioida</taxon>
        <taxon>Pterioidea</taxon>
        <taxon>Pteriidae</taxon>
        <taxon>Pinctada</taxon>
    </lineage>
</organism>
<dbReference type="AlphaFoldDB" id="A0AA88YQ28"/>
<evidence type="ECO:0000313" key="3">
    <source>
        <dbReference type="EMBL" id="KAK3105872.1"/>
    </source>
</evidence>
<dbReference type="EMBL" id="VSWD01000003">
    <property type="protein sequence ID" value="KAK3105872.1"/>
    <property type="molecule type" value="Genomic_DNA"/>
</dbReference>
<dbReference type="InterPro" id="IPR050373">
    <property type="entry name" value="Fibrinogen_C-term_domain"/>
</dbReference>
<dbReference type="Gene3D" id="3.90.215.10">
    <property type="entry name" value="Gamma Fibrinogen, chain A, domain 1"/>
    <property type="match status" value="1"/>
</dbReference>
<feature type="domain" description="Fibrinogen C-terminal" evidence="2">
    <location>
        <begin position="184"/>
        <end position="399"/>
    </location>
</feature>
<dbReference type="GO" id="GO:0005615">
    <property type="term" value="C:extracellular space"/>
    <property type="evidence" value="ECO:0007669"/>
    <property type="project" value="TreeGrafter"/>
</dbReference>
<gene>
    <name evidence="3" type="ORF">FSP39_007547</name>
</gene>
<evidence type="ECO:0000256" key="1">
    <source>
        <dbReference type="SAM" id="Phobius"/>
    </source>
</evidence>
<keyword evidence="4" id="KW-1185">Reference proteome</keyword>
<dbReference type="NCBIfam" id="NF040941">
    <property type="entry name" value="GGGWT_bact"/>
    <property type="match status" value="1"/>
</dbReference>
<keyword evidence="1" id="KW-1133">Transmembrane helix</keyword>
<proteinExistence type="predicted"/>
<evidence type="ECO:0000313" key="4">
    <source>
        <dbReference type="Proteomes" id="UP001186944"/>
    </source>
</evidence>
<protein>
    <recommendedName>
        <fullName evidence="2">Fibrinogen C-terminal domain-containing protein</fullName>
    </recommendedName>
</protein>
<keyword evidence="1" id="KW-0472">Membrane</keyword>
<dbReference type="InterPro" id="IPR002181">
    <property type="entry name" value="Fibrinogen_a/b/g_C_dom"/>
</dbReference>
<comment type="caution">
    <text evidence="3">The sequence shown here is derived from an EMBL/GenBank/DDBJ whole genome shotgun (WGS) entry which is preliminary data.</text>
</comment>
<dbReference type="Proteomes" id="UP001186944">
    <property type="component" value="Unassembled WGS sequence"/>
</dbReference>
<dbReference type="PROSITE" id="PS51406">
    <property type="entry name" value="FIBRINOGEN_C_2"/>
    <property type="match status" value="1"/>
</dbReference>
<name>A0AA88YQ28_PINIB</name>
<feature type="transmembrane region" description="Helical" evidence="1">
    <location>
        <begin position="106"/>
        <end position="125"/>
    </location>
</feature>
<accession>A0AA88YQ28</accession>
<dbReference type="Pfam" id="PF00147">
    <property type="entry name" value="Fibrinogen_C"/>
    <property type="match status" value="1"/>
</dbReference>
<evidence type="ECO:0000259" key="2">
    <source>
        <dbReference type="PROSITE" id="PS51406"/>
    </source>
</evidence>
<dbReference type="SUPFAM" id="SSF56496">
    <property type="entry name" value="Fibrinogen C-terminal domain-like"/>
    <property type="match status" value="1"/>
</dbReference>
<keyword evidence="1" id="KW-0812">Transmembrane</keyword>
<dbReference type="InterPro" id="IPR014716">
    <property type="entry name" value="Fibrinogen_a/b/g_C_1"/>
</dbReference>
<sequence length="399" mass="46507">MTAEVDFKVKKSGTDIRRMRGRLIKELPISYSVSKSRRQGKIIRYSIGTVSNLGINKIPKTCTGVPYELGNKNAISRRRRNVATNKRELQVTYVEAMWKLKSCLSYNEVFMMCLFVFLLTVVVPIDCQSMVSNSDCPAVDELLRVSAKERIELENEIAKRRSDIELLSRELTQLGNVMMSVVMQTNAEIVIDCSWHKRSNPLAKSGIYYLHIAGERTFPAFCDMETDKGGWTVIMSRERNMAFNFNRTWEDYKRGFGNVSGDYWIGNDIIHKITKHRPSELYFKIHFIRKPEWIWDKYKNVTVQSEGQNYRLSFDEDSYTGNDRDRLGFADSRRYSSKNMFFSTYDRDNDRDVTNCAMLQGGGWWFNDCGYSMTRKEFGFWGFTKEGLKPGKRNCMMLR</sequence>
<dbReference type="PANTHER" id="PTHR19143">
    <property type="entry name" value="FIBRINOGEN/TENASCIN/ANGIOPOEITIN"/>
    <property type="match status" value="1"/>
</dbReference>
<reference evidence="3" key="1">
    <citation type="submission" date="2019-08" db="EMBL/GenBank/DDBJ databases">
        <title>The improved chromosome-level genome for the pearl oyster Pinctada fucata martensii using PacBio sequencing and Hi-C.</title>
        <authorList>
            <person name="Zheng Z."/>
        </authorList>
    </citation>
    <scope>NUCLEOTIDE SEQUENCE</scope>
    <source>
        <strain evidence="3">ZZ-2019</strain>
        <tissue evidence="3">Adductor muscle</tissue>
    </source>
</reference>